<dbReference type="PROSITE" id="PS50893">
    <property type="entry name" value="ABC_TRANSPORTER_2"/>
    <property type="match status" value="1"/>
</dbReference>
<dbReference type="Pfam" id="PF00005">
    <property type="entry name" value="ABC_tran"/>
    <property type="match status" value="1"/>
</dbReference>
<dbReference type="GO" id="GO:0015833">
    <property type="term" value="P:peptide transport"/>
    <property type="evidence" value="ECO:0007669"/>
    <property type="project" value="InterPro"/>
</dbReference>
<evidence type="ECO:0000256" key="4">
    <source>
        <dbReference type="ARBA" id="ARBA00022475"/>
    </source>
</evidence>
<dbReference type="PROSITE" id="PS00211">
    <property type="entry name" value="ABC_TRANSPORTER_1"/>
    <property type="match status" value="1"/>
</dbReference>
<reference evidence="9" key="2">
    <citation type="submission" date="2013-06" db="EMBL/GenBank/DDBJ databases">
        <title>Draft genome sequence of Clostridium hylemonae (DSM 15053).</title>
        <authorList>
            <person name="Sudarsanam P."/>
            <person name="Ley R."/>
            <person name="Guruge J."/>
            <person name="Turnbaugh P.J."/>
            <person name="Mahowald M."/>
            <person name="Liep D."/>
            <person name="Gordon J."/>
        </authorList>
    </citation>
    <scope>NUCLEOTIDE SEQUENCE</scope>
    <source>
        <strain evidence="9">DSM 15053</strain>
    </source>
</reference>
<evidence type="ECO:0000256" key="7">
    <source>
        <dbReference type="ARBA" id="ARBA00023136"/>
    </source>
</evidence>
<dbReference type="InterPro" id="IPR003593">
    <property type="entry name" value="AAA+_ATPase"/>
</dbReference>
<keyword evidence="6 9" id="KW-0067">ATP-binding</keyword>
<evidence type="ECO:0000313" key="10">
    <source>
        <dbReference type="Proteomes" id="UP000004893"/>
    </source>
</evidence>
<dbReference type="SMART" id="SM00382">
    <property type="entry name" value="AAA"/>
    <property type="match status" value="1"/>
</dbReference>
<evidence type="ECO:0000256" key="2">
    <source>
        <dbReference type="ARBA" id="ARBA00005417"/>
    </source>
</evidence>
<protein>
    <submittedName>
        <fullName evidence="9">ABC transporter, ATP-binding protein</fullName>
    </submittedName>
</protein>
<evidence type="ECO:0000259" key="8">
    <source>
        <dbReference type="PROSITE" id="PS50893"/>
    </source>
</evidence>
<feature type="domain" description="ABC transporter" evidence="8">
    <location>
        <begin position="19"/>
        <end position="270"/>
    </location>
</feature>
<proteinExistence type="inferred from homology"/>
<dbReference type="AlphaFoldDB" id="C0BXG8"/>
<dbReference type="InterPro" id="IPR017871">
    <property type="entry name" value="ABC_transporter-like_CS"/>
</dbReference>
<organism evidence="9 10">
    <name type="scientific">[Clostridium] hylemonae DSM 15053</name>
    <dbReference type="NCBI Taxonomy" id="553973"/>
    <lineage>
        <taxon>Bacteria</taxon>
        <taxon>Bacillati</taxon>
        <taxon>Bacillota</taxon>
        <taxon>Clostridia</taxon>
        <taxon>Lachnospirales</taxon>
        <taxon>Lachnospiraceae</taxon>
    </lineage>
</organism>
<keyword evidence="3" id="KW-0813">Transport</keyword>
<dbReference type="Pfam" id="PF08352">
    <property type="entry name" value="oligo_HPY"/>
    <property type="match status" value="1"/>
</dbReference>
<dbReference type="PANTHER" id="PTHR43297">
    <property type="entry name" value="OLIGOPEPTIDE TRANSPORT ATP-BINDING PROTEIN APPD"/>
    <property type="match status" value="1"/>
</dbReference>
<dbReference type="Gene3D" id="3.40.50.300">
    <property type="entry name" value="P-loop containing nucleotide triphosphate hydrolases"/>
    <property type="match status" value="1"/>
</dbReference>
<dbReference type="InterPro" id="IPR050388">
    <property type="entry name" value="ABC_Ni/Peptide_Import"/>
</dbReference>
<dbReference type="EMBL" id="ABYI02000012">
    <property type="protein sequence ID" value="EEG75275.1"/>
    <property type="molecule type" value="Genomic_DNA"/>
</dbReference>
<dbReference type="NCBIfam" id="TIGR01727">
    <property type="entry name" value="oligo_HPY"/>
    <property type="match status" value="1"/>
</dbReference>
<evidence type="ECO:0000256" key="3">
    <source>
        <dbReference type="ARBA" id="ARBA00022448"/>
    </source>
</evidence>
<sequence length="339" mass="37499">MNCSLWIRGEGHTVGVTLLNVEGLVTEFYGEGRTVRAIDHVSFHVDKGEILGVIGESGCGKSVTSMSVMRLIPENLGRVAEGRITFEDRNILKMSRKEFSGITGKEISMIFQEPLSSLNPLLTCGYQIVEAIRCHEAVSRKKAWKKAVGLLDMVGIPMPEKRAEEYPHQLSGGMRQRVMIAMAIACSPKLLIADEPTTALDVTIQAQILDIIRRLREELGMAVMFITHDMGVIAEVADRVMVMYAGSIVEEAPVKQFFANPLHPYSMGLLKAVPRPDEKKERLFMIEGTVPKLSEEIIGCRFCGRCGCAADICTEQKPPLVDAGQGQKVLCWQYAMEGR</sequence>
<dbReference type="SUPFAM" id="SSF52540">
    <property type="entry name" value="P-loop containing nucleoside triphosphate hydrolases"/>
    <property type="match status" value="1"/>
</dbReference>
<comment type="caution">
    <text evidence="9">The sequence shown here is derived from an EMBL/GenBank/DDBJ whole genome shotgun (WGS) entry which is preliminary data.</text>
</comment>
<dbReference type="eggNOG" id="COG0444">
    <property type="taxonomic scope" value="Bacteria"/>
</dbReference>
<evidence type="ECO:0000256" key="6">
    <source>
        <dbReference type="ARBA" id="ARBA00022840"/>
    </source>
</evidence>
<dbReference type="GO" id="GO:0005524">
    <property type="term" value="F:ATP binding"/>
    <property type="evidence" value="ECO:0007669"/>
    <property type="project" value="UniProtKB-KW"/>
</dbReference>
<reference evidence="9" key="1">
    <citation type="submission" date="2009-02" db="EMBL/GenBank/DDBJ databases">
        <authorList>
            <person name="Fulton L."/>
            <person name="Clifton S."/>
            <person name="Fulton B."/>
            <person name="Xu J."/>
            <person name="Minx P."/>
            <person name="Pepin K.H."/>
            <person name="Johnson M."/>
            <person name="Bhonagiri V."/>
            <person name="Nash W.E."/>
            <person name="Mardis E.R."/>
            <person name="Wilson R.K."/>
        </authorList>
    </citation>
    <scope>NUCLEOTIDE SEQUENCE [LARGE SCALE GENOMIC DNA]</scope>
    <source>
        <strain evidence="9">DSM 15053</strain>
    </source>
</reference>
<name>C0BXG8_9FIRM</name>
<dbReference type="InterPro" id="IPR003439">
    <property type="entry name" value="ABC_transporter-like_ATP-bd"/>
</dbReference>
<comment type="subcellular location">
    <subcellularLocation>
        <location evidence="1">Cell membrane</location>
        <topology evidence="1">Peripheral membrane protein</topology>
    </subcellularLocation>
</comment>
<dbReference type="CDD" id="cd03257">
    <property type="entry name" value="ABC_NikE_OppD_transporters"/>
    <property type="match status" value="1"/>
</dbReference>
<dbReference type="GO" id="GO:0005886">
    <property type="term" value="C:plasma membrane"/>
    <property type="evidence" value="ECO:0007669"/>
    <property type="project" value="UniProtKB-SubCell"/>
</dbReference>
<dbReference type="InterPro" id="IPR027417">
    <property type="entry name" value="P-loop_NTPase"/>
</dbReference>
<keyword evidence="4" id="KW-1003">Cell membrane</keyword>
<gene>
    <name evidence="9" type="ORF">CLOHYLEM_04505</name>
</gene>
<evidence type="ECO:0000313" key="9">
    <source>
        <dbReference type="EMBL" id="EEG75275.1"/>
    </source>
</evidence>
<comment type="similarity">
    <text evidence="2">Belongs to the ABC transporter superfamily.</text>
</comment>
<dbReference type="Proteomes" id="UP000004893">
    <property type="component" value="Unassembled WGS sequence"/>
</dbReference>
<dbReference type="STRING" id="553973.CLOHYLEM_04505"/>
<keyword evidence="10" id="KW-1185">Reference proteome</keyword>
<dbReference type="InterPro" id="IPR013563">
    <property type="entry name" value="Oligopep_ABC_C"/>
</dbReference>
<dbReference type="FunFam" id="3.40.50.300:FF:000016">
    <property type="entry name" value="Oligopeptide ABC transporter ATP-binding component"/>
    <property type="match status" value="1"/>
</dbReference>
<dbReference type="HOGENOM" id="CLU_000604_1_23_9"/>
<keyword evidence="5" id="KW-0547">Nucleotide-binding</keyword>
<evidence type="ECO:0000256" key="5">
    <source>
        <dbReference type="ARBA" id="ARBA00022741"/>
    </source>
</evidence>
<keyword evidence="7" id="KW-0472">Membrane</keyword>
<dbReference type="PANTHER" id="PTHR43297:SF2">
    <property type="entry name" value="DIPEPTIDE TRANSPORT ATP-BINDING PROTEIN DPPD"/>
    <property type="match status" value="1"/>
</dbReference>
<dbReference type="GO" id="GO:0016887">
    <property type="term" value="F:ATP hydrolysis activity"/>
    <property type="evidence" value="ECO:0007669"/>
    <property type="project" value="InterPro"/>
</dbReference>
<dbReference type="OrthoDB" id="9806285at2"/>
<accession>C0BXG8</accession>
<evidence type="ECO:0000256" key="1">
    <source>
        <dbReference type="ARBA" id="ARBA00004202"/>
    </source>
</evidence>